<evidence type="ECO:0000256" key="3">
    <source>
        <dbReference type="ARBA" id="ARBA00022737"/>
    </source>
</evidence>
<evidence type="ECO:0000256" key="4">
    <source>
        <dbReference type="ARBA" id="ARBA00023136"/>
    </source>
</evidence>
<protein>
    <submittedName>
        <fullName evidence="5">Uncharacterized protein</fullName>
    </submittedName>
</protein>
<dbReference type="AlphaFoldDB" id="A0A0A9TXH1"/>
<dbReference type="Gene3D" id="3.80.10.10">
    <property type="entry name" value="Ribonuclease Inhibitor"/>
    <property type="match status" value="1"/>
</dbReference>
<dbReference type="EMBL" id="GBRH01280892">
    <property type="protein sequence ID" value="JAD17003.1"/>
    <property type="molecule type" value="Transcribed_RNA"/>
</dbReference>
<keyword evidence="2" id="KW-0732">Signal</keyword>
<dbReference type="PANTHER" id="PTHR48065:SF25">
    <property type="entry name" value="OS01G0891700 PROTEIN"/>
    <property type="match status" value="1"/>
</dbReference>
<organism evidence="5">
    <name type="scientific">Arundo donax</name>
    <name type="common">Giant reed</name>
    <name type="synonym">Donax arundinaceus</name>
    <dbReference type="NCBI Taxonomy" id="35708"/>
    <lineage>
        <taxon>Eukaryota</taxon>
        <taxon>Viridiplantae</taxon>
        <taxon>Streptophyta</taxon>
        <taxon>Embryophyta</taxon>
        <taxon>Tracheophyta</taxon>
        <taxon>Spermatophyta</taxon>
        <taxon>Magnoliopsida</taxon>
        <taxon>Liliopsida</taxon>
        <taxon>Poales</taxon>
        <taxon>Poaceae</taxon>
        <taxon>PACMAD clade</taxon>
        <taxon>Arundinoideae</taxon>
        <taxon>Arundineae</taxon>
        <taxon>Arundo</taxon>
    </lineage>
</organism>
<dbReference type="InterPro" id="IPR032675">
    <property type="entry name" value="LRR_dom_sf"/>
</dbReference>
<reference evidence="5" key="2">
    <citation type="journal article" date="2015" name="Data Brief">
        <title>Shoot transcriptome of the giant reed, Arundo donax.</title>
        <authorList>
            <person name="Barrero R.A."/>
            <person name="Guerrero F.D."/>
            <person name="Moolhuijzen P."/>
            <person name="Goolsby J.A."/>
            <person name="Tidwell J."/>
            <person name="Bellgard S.E."/>
            <person name="Bellgard M.I."/>
        </authorList>
    </citation>
    <scope>NUCLEOTIDE SEQUENCE</scope>
    <source>
        <tissue evidence="5">Shoot tissue taken approximately 20 cm above the soil surface</tissue>
    </source>
</reference>
<sequence>MSGMAGDFKFLLWLLLLRNSSSCFGSELDIKCLKTLQQSVVDPRGILKSSWNFGNSTNGFIFSFTGVVCWFPGENRVYSLRLSNLGLEGQFPQGLEHCTSMFVLDLSSNNFSGPIPSDIAQQLPYVTDLELSYNKFSGEIPVGISSLTSLSILNLQHNRLTGQIPGQLSEFNQLTKFNVADNQLSGPIPYALQEFPPSNFAGNQGLCGAPLDYCPSKTKWRLKRARLHNDQ</sequence>
<keyword evidence="3" id="KW-0677">Repeat</keyword>
<keyword evidence="4" id="KW-0472">Membrane</keyword>
<evidence type="ECO:0000256" key="1">
    <source>
        <dbReference type="ARBA" id="ARBA00004370"/>
    </source>
</evidence>
<dbReference type="InterPro" id="IPR001611">
    <property type="entry name" value="Leu-rich_rpt"/>
</dbReference>
<evidence type="ECO:0000256" key="2">
    <source>
        <dbReference type="ARBA" id="ARBA00022729"/>
    </source>
</evidence>
<comment type="subcellular location">
    <subcellularLocation>
        <location evidence="1">Membrane</location>
    </subcellularLocation>
</comment>
<dbReference type="PANTHER" id="PTHR48065">
    <property type="entry name" value="OS10G0469600 PROTEIN"/>
    <property type="match status" value="1"/>
</dbReference>
<dbReference type="SUPFAM" id="SSF52058">
    <property type="entry name" value="L domain-like"/>
    <property type="match status" value="1"/>
</dbReference>
<name>A0A0A9TXH1_ARUDO</name>
<dbReference type="Pfam" id="PF00560">
    <property type="entry name" value="LRR_1"/>
    <property type="match status" value="4"/>
</dbReference>
<accession>A0A0A9TXH1</accession>
<evidence type="ECO:0000313" key="5">
    <source>
        <dbReference type="EMBL" id="JAD17003.1"/>
    </source>
</evidence>
<dbReference type="FunFam" id="3.80.10.10:FF:000400">
    <property type="entry name" value="Nuclear pore complex protein NUP107"/>
    <property type="match status" value="1"/>
</dbReference>
<dbReference type="GO" id="GO:0016020">
    <property type="term" value="C:membrane"/>
    <property type="evidence" value="ECO:0007669"/>
    <property type="project" value="UniProtKB-SubCell"/>
</dbReference>
<proteinExistence type="predicted"/>
<reference evidence="5" key="1">
    <citation type="submission" date="2014-09" db="EMBL/GenBank/DDBJ databases">
        <authorList>
            <person name="Magalhaes I.L.F."/>
            <person name="Oliveira U."/>
            <person name="Santos F.R."/>
            <person name="Vidigal T.H.D.A."/>
            <person name="Brescovit A.D."/>
            <person name="Santos A.J."/>
        </authorList>
    </citation>
    <scope>NUCLEOTIDE SEQUENCE</scope>
    <source>
        <tissue evidence="5">Shoot tissue taken approximately 20 cm above the soil surface</tissue>
    </source>
</reference>